<proteinExistence type="predicted"/>
<sequence length="364" mass="38238">MLGEVTDEIQEIVAALPAMTKVAGVWAAAEERLARGDAAFVADLGIALAGPDESRAWQVRLVRHRLLRLLAFAPGVEAVTQTLRLVSAYQTNAPKLAHHGMELLAACHPAAELAVAFTGRDVPADLRACLVQELVLRKVAVEEIPGVRGWLASPDWRSHPLSWLPLTLCAVEGDPALPQYSVRGGSVPYWSGIPGETGVPSEAATQVTETTTDAAATLIAAAVANWAEESNGRVEARTYTLAGSLGGFAELGLACLEGKPATIVPGRPDRAWRLLFSAASTGGARNSGLRGAYGRLAAWRSLAGLCAALEGATAAEVEERAGQCAWFTFGADSGWFKRIAWDIGLAVVTPDGRTLSVLAATDTN</sequence>
<reference evidence="1 2" key="1">
    <citation type="submission" date="2019-10" db="EMBL/GenBank/DDBJ databases">
        <title>Whole genome shotgun sequence of Acrocarpospora macrocephala NBRC 16266.</title>
        <authorList>
            <person name="Ichikawa N."/>
            <person name="Kimura A."/>
            <person name="Kitahashi Y."/>
            <person name="Komaki H."/>
            <person name="Oguchi A."/>
        </authorList>
    </citation>
    <scope>NUCLEOTIDE SEQUENCE [LARGE SCALE GENOMIC DNA]</scope>
    <source>
        <strain evidence="1 2">NBRC 16266</strain>
    </source>
</reference>
<dbReference type="Pfam" id="PF19681">
    <property type="entry name" value="DUF6183"/>
    <property type="match status" value="1"/>
</dbReference>
<keyword evidence="2" id="KW-1185">Reference proteome</keyword>
<name>A0A5M3WHH8_9ACTN</name>
<evidence type="ECO:0000313" key="1">
    <source>
        <dbReference type="EMBL" id="GES08434.1"/>
    </source>
</evidence>
<evidence type="ECO:0000313" key="2">
    <source>
        <dbReference type="Proteomes" id="UP000331127"/>
    </source>
</evidence>
<accession>A0A5M3WHH8</accession>
<dbReference type="EMBL" id="BLAE01000010">
    <property type="protein sequence ID" value="GES08434.1"/>
    <property type="molecule type" value="Genomic_DNA"/>
</dbReference>
<dbReference type="InterPro" id="IPR045756">
    <property type="entry name" value="DUF6183"/>
</dbReference>
<protein>
    <submittedName>
        <fullName evidence="1">Uncharacterized protein</fullName>
    </submittedName>
</protein>
<gene>
    <name evidence="1" type="ORF">Amac_020300</name>
</gene>
<dbReference type="AlphaFoldDB" id="A0A5M3WHH8"/>
<comment type="caution">
    <text evidence="1">The sequence shown here is derived from an EMBL/GenBank/DDBJ whole genome shotgun (WGS) entry which is preliminary data.</text>
</comment>
<organism evidence="1 2">
    <name type="scientific">Acrocarpospora macrocephala</name>
    <dbReference type="NCBI Taxonomy" id="150177"/>
    <lineage>
        <taxon>Bacteria</taxon>
        <taxon>Bacillati</taxon>
        <taxon>Actinomycetota</taxon>
        <taxon>Actinomycetes</taxon>
        <taxon>Streptosporangiales</taxon>
        <taxon>Streptosporangiaceae</taxon>
        <taxon>Acrocarpospora</taxon>
    </lineage>
</organism>
<dbReference type="Proteomes" id="UP000331127">
    <property type="component" value="Unassembled WGS sequence"/>
</dbReference>